<evidence type="ECO:0000313" key="5">
    <source>
        <dbReference type="EMBL" id="MCB8889375.1"/>
    </source>
</evidence>
<dbReference type="Gene3D" id="3.20.20.450">
    <property type="entry name" value="EAL domain"/>
    <property type="match status" value="1"/>
</dbReference>
<feature type="domain" description="PAC" evidence="2">
    <location>
        <begin position="196"/>
        <end position="250"/>
    </location>
</feature>
<evidence type="ECO:0000259" key="2">
    <source>
        <dbReference type="PROSITE" id="PS50113"/>
    </source>
</evidence>
<dbReference type="InterPro" id="IPR000700">
    <property type="entry name" value="PAS-assoc_C"/>
</dbReference>
<organism evidence="5 6">
    <name type="scientific">Vreelandella malpeensis</name>
    <dbReference type="NCBI Taxonomy" id="1172368"/>
    <lineage>
        <taxon>Bacteria</taxon>
        <taxon>Pseudomonadati</taxon>
        <taxon>Pseudomonadota</taxon>
        <taxon>Gammaproteobacteria</taxon>
        <taxon>Oceanospirillales</taxon>
        <taxon>Halomonadaceae</taxon>
        <taxon>Vreelandella</taxon>
    </lineage>
</organism>
<proteinExistence type="predicted"/>
<dbReference type="PROSITE" id="PS50112">
    <property type="entry name" value="PAS"/>
    <property type="match status" value="2"/>
</dbReference>
<dbReference type="InterPro" id="IPR001610">
    <property type="entry name" value="PAC"/>
</dbReference>
<feature type="domain" description="EAL" evidence="3">
    <location>
        <begin position="424"/>
        <end position="678"/>
    </location>
</feature>
<dbReference type="InterPro" id="IPR001633">
    <property type="entry name" value="EAL_dom"/>
</dbReference>
<dbReference type="SMART" id="SM00086">
    <property type="entry name" value="PAC"/>
    <property type="match status" value="2"/>
</dbReference>
<dbReference type="InterPro" id="IPR000014">
    <property type="entry name" value="PAS"/>
</dbReference>
<dbReference type="PROSITE" id="PS50113">
    <property type="entry name" value="PAC"/>
    <property type="match status" value="1"/>
</dbReference>
<dbReference type="InterPro" id="IPR035919">
    <property type="entry name" value="EAL_sf"/>
</dbReference>
<dbReference type="PROSITE" id="PS50883">
    <property type="entry name" value="EAL"/>
    <property type="match status" value="1"/>
</dbReference>
<comment type="caution">
    <text evidence="5">The sequence shown here is derived from an EMBL/GenBank/DDBJ whole genome shotgun (WGS) entry which is preliminary data.</text>
</comment>
<gene>
    <name evidence="5" type="ORF">GEV37_09650</name>
</gene>
<dbReference type="InterPro" id="IPR052155">
    <property type="entry name" value="Biofilm_reg_signaling"/>
</dbReference>
<dbReference type="NCBIfam" id="TIGR00254">
    <property type="entry name" value="GGDEF"/>
    <property type="match status" value="1"/>
</dbReference>
<dbReference type="SMART" id="SM00091">
    <property type="entry name" value="PAS"/>
    <property type="match status" value="2"/>
</dbReference>
<dbReference type="Gene3D" id="3.30.70.270">
    <property type="match status" value="1"/>
</dbReference>
<dbReference type="CDD" id="cd01949">
    <property type="entry name" value="GGDEF"/>
    <property type="match status" value="1"/>
</dbReference>
<dbReference type="PANTHER" id="PTHR44757">
    <property type="entry name" value="DIGUANYLATE CYCLASE DGCP"/>
    <property type="match status" value="1"/>
</dbReference>
<sequence length="689" mass="78122">MSPAKPQGELDQFFLLSQDLFCCIDFMGTLLNVNPTFEHLLGYSAQELIGRPCGVIIDPQDYAVIEHALMRLRDGRKIEAFDVRARSWQGELFWLEVSACANDDVIYVIARDITRRKTADQQLALLQRSVESSTNGVVIVDAQADDLPMVYVNRAFEQITGYARDDVMGLNCRFLQGEETDAATLKQLRRAIQERRDVHVMLRNYRRDGTLFWNDLYISPVRDEQGVVTHFIGVQNDVTAQREYQAQLRHNAHHDALTGLPNRQLLHQRLAQGCVLAKRYQRYLAVLFIDLDDFKPINDSLGHDVGDFILISVARRLEEELRPWDTVARIGGDEFIVLLPDLAHEQDVMQVVERLLARLSAPYWYQGEELHITASIGIGTDDGSITKPRTLIQQADLAMYKAKGRGRNTYQWYTDELNRRVTERVNLRHALAQAIEQEQFELHYQPQIDSVSGRVVGVEALLRWQHPQQGNIPPIDFIGLSEETGQIIPISDWVLRRACLDAVALNRGEHAPLTMAVNVSPMQVQRPGFVASIERVLAETGLSAELLEIEITEGVLMDSTEHAIDAIEGLRALGVNIALDDFGTGFSSLSYLKRLPIQKLKIDRSFIRDVTCDENDAAIVEGVITLAEKLGLTVLIEGVETREQFLYLRERHPTYLQGYYFARPIPLDALIDYLDRFDQHAVLRDLAGA</sequence>
<dbReference type="SUPFAM" id="SSF141868">
    <property type="entry name" value="EAL domain-like"/>
    <property type="match status" value="1"/>
</dbReference>
<dbReference type="CDD" id="cd00130">
    <property type="entry name" value="PAS"/>
    <property type="match status" value="2"/>
</dbReference>
<dbReference type="Pfam" id="PF13426">
    <property type="entry name" value="PAS_9"/>
    <property type="match status" value="2"/>
</dbReference>
<dbReference type="SMART" id="SM00052">
    <property type="entry name" value="EAL"/>
    <property type="match status" value="1"/>
</dbReference>
<dbReference type="PROSITE" id="PS50887">
    <property type="entry name" value="GGDEF"/>
    <property type="match status" value="1"/>
</dbReference>
<dbReference type="SUPFAM" id="SSF55073">
    <property type="entry name" value="Nucleotide cyclase"/>
    <property type="match status" value="1"/>
</dbReference>
<feature type="domain" description="PAS" evidence="1">
    <location>
        <begin position="24"/>
        <end position="76"/>
    </location>
</feature>
<evidence type="ECO:0000259" key="1">
    <source>
        <dbReference type="PROSITE" id="PS50112"/>
    </source>
</evidence>
<dbReference type="Gene3D" id="3.30.450.20">
    <property type="entry name" value="PAS domain"/>
    <property type="match status" value="2"/>
</dbReference>
<keyword evidence="6" id="KW-1185">Reference proteome</keyword>
<evidence type="ECO:0000313" key="6">
    <source>
        <dbReference type="Proteomes" id="UP001319882"/>
    </source>
</evidence>
<evidence type="ECO:0000259" key="3">
    <source>
        <dbReference type="PROSITE" id="PS50883"/>
    </source>
</evidence>
<reference evidence="5 6" key="1">
    <citation type="journal article" date="2021" name="Sci. Rep.">
        <title>Genome analysis of a halophilic bacterium Halomonas malpeensis YU-PRIM-29(T) reveals its exopolysaccharide and pigment producing capabilities.</title>
        <authorList>
            <person name="Athmika"/>
            <person name="Ghate S.D."/>
            <person name="Arun A.B."/>
            <person name="Rao S.S."/>
            <person name="Kumar S.T.A."/>
            <person name="Kandiyil M.K."/>
            <person name="Saptami K."/>
            <person name="Rekha P.D."/>
        </authorList>
    </citation>
    <scope>NUCLEOTIDE SEQUENCE [LARGE SCALE GENOMIC DNA]</scope>
    <source>
        <strain evidence="6">prim 29</strain>
    </source>
</reference>
<evidence type="ECO:0000259" key="4">
    <source>
        <dbReference type="PROSITE" id="PS50887"/>
    </source>
</evidence>
<dbReference type="RefSeq" id="WP_227390032.1">
    <property type="nucleotide sequence ID" value="NZ_JBHSCJ010000004.1"/>
</dbReference>
<dbReference type="InterPro" id="IPR000160">
    <property type="entry name" value="GGDEF_dom"/>
</dbReference>
<name>A0ABS8DSZ6_9GAMM</name>
<dbReference type="NCBIfam" id="TIGR00229">
    <property type="entry name" value="sensory_box"/>
    <property type="match status" value="2"/>
</dbReference>
<protein>
    <submittedName>
        <fullName evidence="5">EAL domain-containing protein</fullName>
    </submittedName>
</protein>
<dbReference type="Pfam" id="PF00563">
    <property type="entry name" value="EAL"/>
    <property type="match status" value="1"/>
</dbReference>
<dbReference type="EMBL" id="WHVL01000003">
    <property type="protein sequence ID" value="MCB8889375.1"/>
    <property type="molecule type" value="Genomic_DNA"/>
</dbReference>
<dbReference type="InterPro" id="IPR029787">
    <property type="entry name" value="Nucleotide_cyclase"/>
</dbReference>
<dbReference type="CDD" id="cd01948">
    <property type="entry name" value="EAL"/>
    <property type="match status" value="1"/>
</dbReference>
<feature type="domain" description="GGDEF" evidence="4">
    <location>
        <begin position="282"/>
        <end position="415"/>
    </location>
</feature>
<dbReference type="Proteomes" id="UP001319882">
    <property type="component" value="Unassembled WGS sequence"/>
</dbReference>
<dbReference type="InterPro" id="IPR043128">
    <property type="entry name" value="Rev_trsase/Diguanyl_cyclase"/>
</dbReference>
<dbReference type="InterPro" id="IPR035965">
    <property type="entry name" value="PAS-like_dom_sf"/>
</dbReference>
<accession>A0ABS8DSZ6</accession>
<dbReference type="SMART" id="SM00267">
    <property type="entry name" value="GGDEF"/>
    <property type="match status" value="1"/>
</dbReference>
<dbReference type="Pfam" id="PF00990">
    <property type="entry name" value="GGDEF"/>
    <property type="match status" value="1"/>
</dbReference>
<dbReference type="SUPFAM" id="SSF55785">
    <property type="entry name" value="PYP-like sensor domain (PAS domain)"/>
    <property type="match status" value="2"/>
</dbReference>
<feature type="domain" description="PAS" evidence="1">
    <location>
        <begin position="122"/>
        <end position="195"/>
    </location>
</feature>
<dbReference type="PANTHER" id="PTHR44757:SF2">
    <property type="entry name" value="BIOFILM ARCHITECTURE MAINTENANCE PROTEIN MBAA"/>
    <property type="match status" value="1"/>
</dbReference>